<dbReference type="RefSeq" id="WP_309725077.1">
    <property type="nucleotide sequence ID" value="NZ_JARWAM010000022.1"/>
</dbReference>
<sequence length="146" mass="16772">MENLIRIVKQEHKTGCGVACVAICLGWSYPEAFEKFKKVLNWGSRKSVFYTKAPELARVLESEGIPHDVLRSGRWENIEGTAIVGVNRKSGYWHWVVAVKDADRFFIVDPELGEIYQHQNWPHDYKCGPRNSYYIRLGDAARCVSI</sequence>
<evidence type="ECO:0000313" key="1">
    <source>
        <dbReference type="EMBL" id="MDR5907597.1"/>
    </source>
</evidence>
<proteinExistence type="predicted"/>
<dbReference type="EMBL" id="JARWAM010000022">
    <property type="protein sequence ID" value="MDR5907597.1"/>
    <property type="molecule type" value="Genomic_DNA"/>
</dbReference>
<reference evidence="1 2" key="1">
    <citation type="submission" date="2023-04" db="EMBL/GenBank/DDBJ databases">
        <title>A long-awaited taxogenomic arrangement of the family Halomonadaceae.</title>
        <authorList>
            <person name="De La Haba R."/>
            <person name="Chuvochina M."/>
            <person name="Wittouck S."/>
            <person name="Arahal D.R."/>
            <person name="Sanchez-Porro C."/>
            <person name="Hugenholtz P."/>
            <person name="Ventosa A."/>
        </authorList>
    </citation>
    <scope>NUCLEOTIDE SEQUENCE [LARGE SCALE GENOMIC DNA]</scope>
    <source>
        <strain evidence="1 2">DSM 26770</strain>
    </source>
</reference>
<comment type="caution">
    <text evidence="1">The sequence shown here is derived from an EMBL/GenBank/DDBJ whole genome shotgun (WGS) entry which is preliminary data.</text>
</comment>
<organism evidence="1 2">
    <name type="scientific">Franzmannia qiaohouensis</name>
    <dbReference type="NCBI Taxonomy" id="1329370"/>
    <lineage>
        <taxon>Bacteria</taxon>
        <taxon>Pseudomonadati</taxon>
        <taxon>Pseudomonadota</taxon>
        <taxon>Gammaproteobacteria</taxon>
        <taxon>Oceanospirillales</taxon>
        <taxon>Halomonadaceae</taxon>
        <taxon>Franzmannia</taxon>
    </lineage>
</organism>
<evidence type="ECO:0008006" key="3">
    <source>
        <dbReference type="Google" id="ProtNLM"/>
    </source>
</evidence>
<protein>
    <recommendedName>
        <fullName evidence="3">Peptidase C39 domain-containing protein</fullName>
    </recommendedName>
</protein>
<dbReference type="Gene3D" id="3.90.70.10">
    <property type="entry name" value="Cysteine proteinases"/>
    <property type="match status" value="1"/>
</dbReference>
<evidence type="ECO:0000313" key="2">
    <source>
        <dbReference type="Proteomes" id="UP001251374"/>
    </source>
</evidence>
<accession>A0ABU1HJD3</accession>
<keyword evidence="2" id="KW-1185">Reference proteome</keyword>
<gene>
    <name evidence="1" type="ORF">QC821_20195</name>
</gene>
<dbReference type="Proteomes" id="UP001251374">
    <property type="component" value="Unassembled WGS sequence"/>
</dbReference>
<name>A0ABU1HJD3_9GAMM</name>